<accession>A0A0H4KQ96</accession>
<dbReference type="GeneID" id="93700902"/>
<dbReference type="Proteomes" id="UP000036202">
    <property type="component" value="Chromosome"/>
</dbReference>
<reference evidence="2" key="2">
    <citation type="submission" date="2015-06" db="EMBL/GenBank/DDBJ databases">
        <title>Genome Sequence of Bacillus endophyticus and Analysis of its Companion Mechanism in the Ketogulonigenium vulgare-Bacillus strain Consortium.</title>
        <authorList>
            <person name="Jia N."/>
            <person name="Du J."/>
            <person name="Ding M.-Z."/>
            <person name="Gao F."/>
            <person name="Yuan Y.-J."/>
        </authorList>
    </citation>
    <scope>NUCLEOTIDE SEQUENCE [LARGE SCALE GENOMIC DNA]</scope>
    <source>
        <strain evidence="2">Hbe603</strain>
    </source>
</reference>
<organism evidence="1 2">
    <name type="scientific">Priestia filamentosa</name>
    <dbReference type="NCBI Taxonomy" id="1402861"/>
    <lineage>
        <taxon>Bacteria</taxon>
        <taxon>Bacillati</taxon>
        <taxon>Bacillota</taxon>
        <taxon>Bacilli</taxon>
        <taxon>Bacillales</taxon>
        <taxon>Bacillaceae</taxon>
        <taxon>Priestia</taxon>
    </lineage>
</organism>
<dbReference type="PATRIC" id="fig|135735.6.peg.3176"/>
<protein>
    <submittedName>
        <fullName evidence="1">Uncharacterized protein</fullName>
    </submittedName>
</protein>
<evidence type="ECO:0000313" key="1">
    <source>
        <dbReference type="EMBL" id="AKO95116.1"/>
    </source>
</evidence>
<reference evidence="1 2" key="1">
    <citation type="journal article" date="2015" name="PLoS ONE">
        <title>Genome Sequence of Bacillus endophyticus and Analysis of Its Companion Mechanism in the Ketogulonigenium vulgare-Bacillus Strain Consortium.</title>
        <authorList>
            <person name="Jia N."/>
            <person name="Du J."/>
            <person name="Ding M.Z."/>
            <person name="Gao F."/>
            <person name="Yuan Y.J."/>
        </authorList>
    </citation>
    <scope>NUCLEOTIDE SEQUENCE [LARGE SCALE GENOMIC DNA]</scope>
    <source>
        <strain evidence="1 2">Hbe603</strain>
    </source>
</reference>
<name>A0A0H4KQ96_9BACI</name>
<dbReference type="KEGG" id="beo:BEH_15005"/>
<dbReference type="EMBL" id="CP011974">
    <property type="protein sequence ID" value="AKO95116.1"/>
    <property type="molecule type" value="Genomic_DNA"/>
</dbReference>
<keyword evidence="2" id="KW-1185">Reference proteome</keyword>
<evidence type="ECO:0000313" key="2">
    <source>
        <dbReference type="Proteomes" id="UP000036202"/>
    </source>
</evidence>
<sequence length="138" mass="16159">MNFETLINQNDETIKLVIEYEFPDKRCVGGKYVPSTNSIFLFEHDIEIQCRQMFGSLEHLDSYRWIVFGHELGHALDPALSFLSKKLEETGDAYYLYKIEENAWNIAEDLLPFVERGIFQRVRQESLAVHTKKVQNIS</sequence>
<gene>
    <name evidence="1" type="ORF">BEH_15005</name>
</gene>
<proteinExistence type="predicted"/>
<dbReference type="RefSeq" id="WP_040061404.1">
    <property type="nucleotide sequence ID" value="NZ_CP011974.1"/>
</dbReference>
<accession>A0A1X7DNQ9</accession>
<dbReference type="AlphaFoldDB" id="A0A0H4KQ96"/>